<evidence type="ECO:0000313" key="10">
    <source>
        <dbReference type="Proteomes" id="UP001175261"/>
    </source>
</evidence>
<dbReference type="InterPro" id="IPR003807">
    <property type="entry name" value="DUF202"/>
</dbReference>
<keyword evidence="4 7" id="KW-1133">Transmembrane helix</keyword>
<feature type="compositionally biased region" description="Polar residues" evidence="6">
    <location>
        <begin position="43"/>
        <end position="61"/>
    </location>
</feature>
<organism evidence="9 10">
    <name type="scientific">Sarocladium strictum</name>
    <name type="common">Black bundle disease fungus</name>
    <name type="synonym">Acremonium strictum</name>
    <dbReference type="NCBI Taxonomy" id="5046"/>
    <lineage>
        <taxon>Eukaryota</taxon>
        <taxon>Fungi</taxon>
        <taxon>Dikarya</taxon>
        <taxon>Ascomycota</taxon>
        <taxon>Pezizomycotina</taxon>
        <taxon>Sordariomycetes</taxon>
        <taxon>Hypocreomycetidae</taxon>
        <taxon>Hypocreales</taxon>
        <taxon>Sarocladiaceae</taxon>
        <taxon>Sarocladium</taxon>
    </lineage>
</organism>
<evidence type="ECO:0000256" key="2">
    <source>
        <dbReference type="ARBA" id="ARBA00022475"/>
    </source>
</evidence>
<evidence type="ECO:0000256" key="1">
    <source>
        <dbReference type="ARBA" id="ARBA00004651"/>
    </source>
</evidence>
<evidence type="ECO:0000256" key="6">
    <source>
        <dbReference type="SAM" id="MobiDB-lite"/>
    </source>
</evidence>
<keyword evidence="5 7" id="KW-0472">Membrane</keyword>
<evidence type="ECO:0000259" key="8">
    <source>
        <dbReference type="Pfam" id="PF02656"/>
    </source>
</evidence>
<dbReference type="PANTHER" id="PTHR34187">
    <property type="entry name" value="FGR18P"/>
    <property type="match status" value="1"/>
</dbReference>
<dbReference type="Proteomes" id="UP001175261">
    <property type="component" value="Unassembled WGS sequence"/>
</dbReference>
<feature type="transmembrane region" description="Helical" evidence="7">
    <location>
        <begin position="284"/>
        <end position="301"/>
    </location>
</feature>
<dbReference type="GO" id="GO:0005886">
    <property type="term" value="C:plasma membrane"/>
    <property type="evidence" value="ECO:0007669"/>
    <property type="project" value="UniProtKB-SubCell"/>
</dbReference>
<dbReference type="Pfam" id="PF02656">
    <property type="entry name" value="DUF202"/>
    <property type="match status" value="1"/>
</dbReference>
<evidence type="ECO:0000256" key="4">
    <source>
        <dbReference type="ARBA" id="ARBA00022989"/>
    </source>
</evidence>
<feature type="transmembrane region" description="Helical" evidence="7">
    <location>
        <begin position="236"/>
        <end position="257"/>
    </location>
</feature>
<evidence type="ECO:0000256" key="3">
    <source>
        <dbReference type="ARBA" id="ARBA00022692"/>
    </source>
</evidence>
<keyword evidence="3 7" id="KW-0812">Transmembrane</keyword>
<comment type="subcellular location">
    <subcellularLocation>
        <location evidence="1">Cell membrane</location>
        <topology evidence="1">Multi-pass membrane protein</topology>
    </subcellularLocation>
</comment>
<name>A0AA39LA64_SARSR</name>
<dbReference type="InterPro" id="IPR052053">
    <property type="entry name" value="IM_YidH-like"/>
</dbReference>
<feature type="transmembrane region" description="Helical" evidence="7">
    <location>
        <begin position="322"/>
        <end position="343"/>
    </location>
</feature>
<feature type="compositionally biased region" description="Polar residues" evidence="6">
    <location>
        <begin position="96"/>
        <end position="118"/>
    </location>
</feature>
<proteinExistence type="predicted"/>
<dbReference type="EMBL" id="JAPDFR010000002">
    <property type="protein sequence ID" value="KAK0389584.1"/>
    <property type="molecule type" value="Genomic_DNA"/>
</dbReference>
<feature type="region of interest" description="Disordered" evidence="6">
    <location>
        <begin position="1"/>
        <end position="25"/>
    </location>
</feature>
<accession>A0AA39LA64</accession>
<evidence type="ECO:0000256" key="7">
    <source>
        <dbReference type="SAM" id="Phobius"/>
    </source>
</evidence>
<evidence type="ECO:0000313" key="9">
    <source>
        <dbReference type="EMBL" id="KAK0389584.1"/>
    </source>
</evidence>
<feature type="region of interest" description="Disordered" evidence="6">
    <location>
        <begin position="43"/>
        <end position="206"/>
    </location>
</feature>
<dbReference type="AlphaFoldDB" id="A0AA39LA64"/>
<comment type="caution">
    <text evidence="9">The sequence shown here is derived from an EMBL/GenBank/DDBJ whole genome shotgun (WGS) entry which is preliminary data.</text>
</comment>
<gene>
    <name evidence="9" type="ORF">NLU13_3159</name>
</gene>
<protein>
    <recommendedName>
        <fullName evidence="8">DUF202 domain-containing protein</fullName>
    </recommendedName>
</protein>
<keyword evidence="2" id="KW-1003">Cell membrane</keyword>
<dbReference type="PANTHER" id="PTHR34187:SF2">
    <property type="entry name" value="DUF202 DOMAIN-CONTAINING PROTEIN"/>
    <property type="match status" value="1"/>
</dbReference>
<keyword evidence="10" id="KW-1185">Reference proteome</keyword>
<feature type="compositionally biased region" description="Low complexity" evidence="6">
    <location>
        <begin position="62"/>
        <end position="78"/>
    </location>
</feature>
<reference evidence="9" key="1">
    <citation type="submission" date="2022-10" db="EMBL/GenBank/DDBJ databases">
        <title>Determination and structural analysis of whole genome sequence of Sarocladium strictum F4-1.</title>
        <authorList>
            <person name="Hu L."/>
            <person name="Jiang Y."/>
        </authorList>
    </citation>
    <scope>NUCLEOTIDE SEQUENCE</scope>
    <source>
        <strain evidence="9">F4-1</strain>
    </source>
</reference>
<sequence length="352" mass="38531">MLWRRSILPRSPHRPPINNDPSRRFPRTVANFICRGDIDSGAQSTTMADLTGGSNNPSQGGSFRASRRSSFNPPSRRATTPRIEEILESALERAQSMASSDSNSPYNTLGSNAGSPASRQLLRAGQEDSSADENTGLVNRHSQRSQRRFDPNAVPGTTLRRKSIYDRGSRDGSATGQPAAPERTQRENNDAGEVNENGAAQEQKSWGEKVLSRFQSVELENKGSVARDHLALERTFLAWLRTSLAFASIGIAVTQLFRLNTSLTGGEPVRDGQTHALRHMGKPLGATFLGISILTLILGYRRYLNGQEWVIKGKFPASRGTVMVLVFMSLAIMILSLVVVIVIHPSEDHGDL</sequence>
<evidence type="ECO:0000256" key="5">
    <source>
        <dbReference type="ARBA" id="ARBA00023136"/>
    </source>
</evidence>
<feature type="domain" description="DUF202" evidence="8">
    <location>
        <begin position="227"/>
        <end position="305"/>
    </location>
</feature>